<dbReference type="EMBL" id="CAUZLR010000001">
    <property type="protein sequence ID" value="CAK1224794.1"/>
    <property type="molecule type" value="Genomic_DNA"/>
</dbReference>
<proteinExistence type="predicted"/>
<evidence type="ECO:0000313" key="1">
    <source>
        <dbReference type="EMBL" id="CAK1224794.1"/>
    </source>
</evidence>
<sequence>MAKVTFESQPKLTEREAELLESLQEIGLGKAVQSALYDELNDNDLVEVDFEDIAEAYVLGYEEAN</sequence>
<comment type="caution">
    <text evidence="1">The sequence shown here is derived from an EMBL/GenBank/DDBJ whole genome shotgun (WGS) entry which is preliminary data.</text>
</comment>
<keyword evidence="2" id="KW-1185">Reference proteome</keyword>
<dbReference type="Proteomes" id="UP001314261">
    <property type="component" value="Unassembled WGS sequence"/>
</dbReference>
<reference evidence="1 2" key="1">
    <citation type="submission" date="2023-10" db="EMBL/GenBank/DDBJ databases">
        <authorList>
            <person name="Botero Cardona J."/>
        </authorList>
    </citation>
    <scope>NUCLEOTIDE SEQUENCE [LARGE SCALE GENOMIC DNA]</scope>
    <source>
        <strain evidence="1 2">R-54839</strain>
    </source>
</reference>
<accession>A0ABN9YI67</accession>
<dbReference type="RefSeq" id="WP_338345765.1">
    <property type="nucleotide sequence ID" value="NZ_CAUZLR010000001.1"/>
</dbReference>
<name>A0ABN9YI67_9LACO</name>
<evidence type="ECO:0000313" key="2">
    <source>
        <dbReference type="Proteomes" id="UP001314261"/>
    </source>
</evidence>
<protein>
    <submittedName>
        <fullName evidence="1">Uncharacterized protein</fullName>
    </submittedName>
</protein>
<gene>
    <name evidence="1" type="ORF">R54839_PPFHFPJH_00140</name>
</gene>
<organism evidence="1 2">
    <name type="scientific">Fructobacillus fructosus</name>
    <dbReference type="NCBI Taxonomy" id="1631"/>
    <lineage>
        <taxon>Bacteria</taxon>
        <taxon>Bacillati</taxon>
        <taxon>Bacillota</taxon>
        <taxon>Bacilli</taxon>
        <taxon>Lactobacillales</taxon>
        <taxon>Lactobacillaceae</taxon>
        <taxon>Fructobacillus</taxon>
    </lineage>
</organism>